<evidence type="ECO:0000313" key="2">
    <source>
        <dbReference type="EMBL" id="KZT37830.1"/>
    </source>
</evidence>
<dbReference type="Proteomes" id="UP000076798">
    <property type="component" value="Unassembled WGS sequence"/>
</dbReference>
<protein>
    <submittedName>
        <fullName evidence="2">Uncharacterized protein</fullName>
    </submittedName>
</protein>
<organism evidence="2 3">
    <name type="scientific">Sistotremastrum suecicum HHB10207 ss-3</name>
    <dbReference type="NCBI Taxonomy" id="1314776"/>
    <lineage>
        <taxon>Eukaryota</taxon>
        <taxon>Fungi</taxon>
        <taxon>Dikarya</taxon>
        <taxon>Basidiomycota</taxon>
        <taxon>Agaricomycotina</taxon>
        <taxon>Agaricomycetes</taxon>
        <taxon>Sistotremastrales</taxon>
        <taxon>Sistotremastraceae</taxon>
        <taxon>Sistotremastrum</taxon>
    </lineage>
</organism>
<dbReference type="EMBL" id="KV428075">
    <property type="protein sequence ID" value="KZT37830.1"/>
    <property type="molecule type" value="Genomic_DNA"/>
</dbReference>
<keyword evidence="3" id="KW-1185">Reference proteome</keyword>
<gene>
    <name evidence="2" type="ORF">SISSUDRAFT_816117</name>
</gene>
<evidence type="ECO:0000313" key="3">
    <source>
        <dbReference type="Proteomes" id="UP000076798"/>
    </source>
</evidence>
<keyword evidence="1" id="KW-1133">Transmembrane helix</keyword>
<keyword evidence="1" id="KW-0812">Transmembrane</keyword>
<keyword evidence="1" id="KW-0472">Membrane</keyword>
<sequence length="84" mass="9912">MIMRLSKRSESSSLFIIFMVFTLMYITIEPYQLISNQILHRHTRTKISNNQFHAIALGTYNREKRHVCRRSNLAPKAKKSSEEV</sequence>
<proteinExistence type="predicted"/>
<dbReference type="AlphaFoldDB" id="A0A166CUL3"/>
<name>A0A166CUL3_9AGAM</name>
<reference evidence="2 3" key="1">
    <citation type="journal article" date="2016" name="Mol. Biol. Evol.">
        <title>Comparative Genomics of Early-Diverging Mushroom-Forming Fungi Provides Insights into the Origins of Lignocellulose Decay Capabilities.</title>
        <authorList>
            <person name="Nagy L.G."/>
            <person name="Riley R."/>
            <person name="Tritt A."/>
            <person name="Adam C."/>
            <person name="Daum C."/>
            <person name="Floudas D."/>
            <person name="Sun H."/>
            <person name="Yadav J.S."/>
            <person name="Pangilinan J."/>
            <person name="Larsson K.H."/>
            <person name="Matsuura K."/>
            <person name="Barry K."/>
            <person name="Labutti K."/>
            <person name="Kuo R."/>
            <person name="Ohm R.A."/>
            <person name="Bhattacharya S.S."/>
            <person name="Shirouzu T."/>
            <person name="Yoshinaga Y."/>
            <person name="Martin F.M."/>
            <person name="Grigoriev I.V."/>
            <person name="Hibbett D.S."/>
        </authorList>
    </citation>
    <scope>NUCLEOTIDE SEQUENCE [LARGE SCALE GENOMIC DNA]</scope>
    <source>
        <strain evidence="2 3">HHB10207 ss-3</strain>
    </source>
</reference>
<accession>A0A166CUL3</accession>
<evidence type="ECO:0000256" key="1">
    <source>
        <dbReference type="SAM" id="Phobius"/>
    </source>
</evidence>
<feature type="transmembrane region" description="Helical" evidence="1">
    <location>
        <begin position="12"/>
        <end position="28"/>
    </location>
</feature>